<organism evidence="1">
    <name type="scientific">Physcomitrium patens</name>
    <name type="common">Spreading-leaved earth moss</name>
    <name type="synonym">Physcomitrella patens</name>
    <dbReference type="NCBI Taxonomy" id="3218"/>
    <lineage>
        <taxon>Eukaryota</taxon>
        <taxon>Viridiplantae</taxon>
        <taxon>Streptophyta</taxon>
        <taxon>Embryophyta</taxon>
        <taxon>Bryophyta</taxon>
        <taxon>Bryophytina</taxon>
        <taxon>Bryopsida</taxon>
        <taxon>Funariidae</taxon>
        <taxon>Funariales</taxon>
        <taxon>Funariaceae</taxon>
        <taxon>Physcomitrium</taxon>
    </lineage>
</organism>
<evidence type="ECO:0000313" key="2">
    <source>
        <dbReference type="EnsemblPlants" id="PAC:32974715.CDS.1"/>
    </source>
</evidence>
<evidence type="ECO:0000313" key="1">
    <source>
        <dbReference type="EMBL" id="PNR43793.1"/>
    </source>
</evidence>
<dbReference type="AlphaFoldDB" id="A0A2K1JQH2"/>
<reference evidence="1 3" key="1">
    <citation type="journal article" date="2008" name="Science">
        <title>The Physcomitrella genome reveals evolutionary insights into the conquest of land by plants.</title>
        <authorList>
            <person name="Rensing S."/>
            <person name="Lang D."/>
            <person name="Zimmer A."/>
            <person name="Terry A."/>
            <person name="Salamov A."/>
            <person name="Shapiro H."/>
            <person name="Nishiyama T."/>
            <person name="Perroud P.-F."/>
            <person name="Lindquist E."/>
            <person name="Kamisugi Y."/>
            <person name="Tanahashi T."/>
            <person name="Sakakibara K."/>
            <person name="Fujita T."/>
            <person name="Oishi K."/>
            <person name="Shin-I T."/>
            <person name="Kuroki Y."/>
            <person name="Toyoda A."/>
            <person name="Suzuki Y."/>
            <person name="Hashimoto A."/>
            <person name="Yamaguchi K."/>
            <person name="Sugano A."/>
            <person name="Kohara Y."/>
            <person name="Fujiyama A."/>
            <person name="Anterola A."/>
            <person name="Aoki S."/>
            <person name="Ashton N."/>
            <person name="Barbazuk W.B."/>
            <person name="Barker E."/>
            <person name="Bennetzen J."/>
            <person name="Bezanilla M."/>
            <person name="Blankenship R."/>
            <person name="Cho S.H."/>
            <person name="Dutcher S."/>
            <person name="Estelle M."/>
            <person name="Fawcett J.A."/>
            <person name="Gundlach H."/>
            <person name="Hanada K."/>
            <person name="Heyl A."/>
            <person name="Hicks K.A."/>
            <person name="Hugh J."/>
            <person name="Lohr M."/>
            <person name="Mayer K."/>
            <person name="Melkozernov A."/>
            <person name="Murata T."/>
            <person name="Nelson D."/>
            <person name="Pils B."/>
            <person name="Prigge M."/>
            <person name="Reiss B."/>
            <person name="Renner T."/>
            <person name="Rombauts S."/>
            <person name="Rushton P."/>
            <person name="Sanderfoot A."/>
            <person name="Schween G."/>
            <person name="Shiu S.-H."/>
            <person name="Stueber K."/>
            <person name="Theodoulou F.L."/>
            <person name="Tu H."/>
            <person name="Van de Peer Y."/>
            <person name="Verrier P.J."/>
            <person name="Waters E."/>
            <person name="Wood A."/>
            <person name="Yang L."/>
            <person name="Cove D."/>
            <person name="Cuming A."/>
            <person name="Hasebe M."/>
            <person name="Lucas S."/>
            <person name="Mishler D.B."/>
            <person name="Reski R."/>
            <person name="Grigoriev I."/>
            <person name="Quatrano R.S."/>
            <person name="Boore J.L."/>
        </authorList>
    </citation>
    <scope>NUCLEOTIDE SEQUENCE [LARGE SCALE GENOMIC DNA]</scope>
    <source>
        <strain evidence="2 3">cv. Gransden 2004</strain>
    </source>
</reference>
<proteinExistence type="predicted"/>
<dbReference type="EnsemblPlants" id="Pp3c12_12270V3.1">
    <property type="protein sequence ID" value="PAC:32974715.CDS.1"/>
    <property type="gene ID" value="Pp3c12_12270"/>
</dbReference>
<reference evidence="1 3" key="2">
    <citation type="journal article" date="2018" name="Plant J.">
        <title>The Physcomitrella patens chromosome-scale assembly reveals moss genome structure and evolution.</title>
        <authorList>
            <person name="Lang D."/>
            <person name="Ullrich K.K."/>
            <person name="Murat F."/>
            <person name="Fuchs J."/>
            <person name="Jenkins J."/>
            <person name="Haas F.B."/>
            <person name="Piednoel M."/>
            <person name="Gundlach H."/>
            <person name="Van Bel M."/>
            <person name="Meyberg R."/>
            <person name="Vives C."/>
            <person name="Morata J."/>
            <person name="Symeonidi A."/>
            <person name="Hiss M."/>
            <person name="Muchero W."/>
            <person name="Kamisugi Y."/>
            <person name="Saleh O."/>
            <person name="Blanc G."/>
            <person name="Decker E.L."/>
            <person name="van Gessel N."/>
            <person name="Grimwood J."/>
            <person name="Hayes R.D."/>
            <person name="Graham S.W."/>
            <person name="Gunter L.E."/>
            <person name="McDaniel S.F."/>
            <person name="Hoernstein S.N.W."/>
            <person name="Larsson A."/>
            <person name="Li F.W."/>
            <person name="Perroud P.F."/>
            <person name="Phillips J."/>
            <person name="Ranjan P."/>
            <person name="Rokshar D.S."/>
            <person name="Rothfels C.J."/>
            <person name="Schneider L."/>
            <person name="Shu S."/>
            <person name="Stevenson D.W."/>
            <person name="Thummler F."/>
            <person name="Tillich M."/>
            <person name="Villarreal Aguilar J.C."/>
            <person name="Widiez T."/>
            <person name="Wong G.K."/>
            <person name="Wymore A."/>
            <person name="Zhang Y."/>
            <person name="Zimmer A.D."/>
            <person name="Quatrano R.S."/>
            <person name="Mayer K.F.X."/>
            <person name="Goodstein D."/>
            <person name="Casacuberta J.M."/>
            <person name="Vandepoele K."/>
            <person name="Reski R."/>
            <person name="Cuming A.C."/>
            <person name="Tuskan G.A."/>
            <person name="Maumus F."/>
            <person name="Salse J."/>
            <person name="Schmutz J."/>
            <person name="Rensing S.A."/>
        </authorList>
    </citation>
    <scope>NUCLEOTIDE SEQUENCE [LARGE SCALE GENOMIC DNA]</scope>
    <source>
        <strain evidence="2 3">cv. Gransden 2004</strain>
    </source>
</reference>
<evidence type="ECO:0000313" key="3">
    <source>
        <dbReference type="Proteomes" id="UP000006727"/>
    </source>
</evidence>
<reference evidence="2" key="3">
    <citation type="submission" date="2020-12" db="UniProtKB">
        <authorList>
            <consortium name="EnsemblPlants"/>
        </authorList>
    </citation>
    <scope>IDENTIFICATION</scope>
</reference>
<protein>
    <submittedName>
        <fullName evidence="1 2">Uncharacterized protein</fullName>
    </submittedName>
</protein>
<accession>A0A2K1JQH2</accession>
<sequence length="54" mass="5971">MSQDAVFEASAKAMYSASDDDRATVGCFLEYHVIGKLQAYFSISTVLHWGLLLL</sequence>
<dbReference type="Proteomes" id="UP000006727">
    <property type="component" value="Chromosome 12"/>
</dbReference>
<gene>
    <name evidence="1" type="ORF">PHYPA_016176</name>
</gene>
<name>A0A2K1JQH2_PHYPA</name>
<dbReference type="EMBL" id="ABEU02000012">
    <property type="protein sequence ID" value="PNR43793.1"/>
    <property type="molecule type" value="Genomic_DNA"/>
</dbReference>
<dbReference type="Gramene" id="Pp3c12_12270V3.1">
    <property type="protein sequence ID" value="PAC:32974715.CDS.1"/>
    <property type="gene ID" value="Pp3c12_12270"/>
</dbReference>
<dbReference type="InParanoid" id="A0A2K1JQH2"/>
<keyword evidence="3" id="KW-1185">Reference proteome</keyword>